<evidence type="ECO:0000313" key="2">
    <source>
        <dbReference type="EMBL" id="GAT43193.1"/>
    </source>
</evidence>
<accession>A0ABQ0KWA9</accession>
<feature type="compositionally biased region" description="Low complexity" evidence="1">
    <location>
        <begin position="140"/>
        <end position="151"/>
    </location>
</feature>
<protein>
    <submittedName>
        <fullName evidence="2">Uncharacterized protein</fullName>
    </submittedName>
</protein>
<evidence type="ECO:0000256" key="1">
    <source>
        <dbReference type="SAM" id="MobiDB-lite"/>
    </source>
</evidence>
<reference evidence="2" key="1">
    <citation type="submission" date="2014-09" db="EMBL/GenBank/DDBJ databases">
        <title>Genome sequence of the luminous mushroom Mycena chlorophos for searching fungal bioluminescence genes.</title>
        <authorList>
            <person name="Tanaka Y."/>
            <person name="Kasuga D."/>
            <person name="Oba Y."/>
            <person name="Hase S."/>
            <person name="Sato K."/>
            <person name="Oba Y."/>
            <person name="Sakakibara Y."/>
        </authorList>
    </citation>
    <scope>NUCLEOTIDE SEQUENCE</scope>
</reference>
<name>A0ABQ0KWA9_MYCCL</name>
<gene>
    <name evidence="2" type="ORF">MCHLO_00883</name>
</gene>
<dbReference type="EMBL" id="DF838690">
    <property type="protein sequence ID" value="GAT43193.1"/>
    <property type="molecule type" value="Genomic_DNA"/>
</dbReference>
<organism evidence="2 3">
    <name type="scientific">Mycena chlorophos</name>
    <name type="common">Agaric fungus</name>
    <name type="synonym">Agaricus chlorophos</name>
    <dbReference type="NCBI Taxonomy" id="658473"/>
    <lineage>
        <taxon>Eukaryota</taxon>
        <taxon>Fungi</taxon>
        <taxon>Dikarya</taxon>
        <taxon>Basidiomycota</taxon>
        <taxon>Agaricomycotina</taxon>
        <taxon>Agaricomycetes</taxon>
        <taxon>Agaricomycetidae</taxon>
        <taxon>Agaricales</taxon>
        <taxon>Marasmiineae</taxon>
        <taxon>Mycenaceae</taxon>
        <taxon>Mycena</taxon>
    </lineage>
</organism>
<feature type="region of interest" description="Disordered" evidence="1">
    <location>
        <begin position="1"/>
        <end position="21"/>
    </location>
</feature>
<keyword evidence="3" id="KW-1185">Reference proteome</keyword>
<proteinExistence type="predicted"/>
<dbReference type="Proteomes" id="UP000815677">
    <property type="component" value="Unassembled WGS sequence"/>
</dbReference>
<feature type="region of interest" description="Disordered" evidence="1">
    <location>
        <begin position="140"/>
        <end position="169"/>
    </location>
</feature>
<sequence>MWGRISHPRSQHVAPTPHLASPHHAFEPLGLNAIGDDVLLLPTTYRRLHAHTPTAGRTRTHDQTSLAPRIVAWRIAANLSPRRPSVGLEVHVDGSTRKTARRWMIIRGKLQDRQSLPHIQARLPPHMYLAAPEYVSVTRTSTKPCKPTSSSAQPPTKCAGPQHPHPGPF</sequence>
<feature type="compositionally biased region" description="Basic residues" evidence="1">
    <location>
        <begin position="1"/>
        <end position="10"/>
    </location>
</feature>
<evidence type="ECO:0000313" key="3">
    <source>
        <dbReference type="Proteomes" id="UP000815677"/>
    </source>
</evidence>